<dbReference type="NCBIfam" id="TIGR01558">
    <property type="entry name" value="sm_term_P27"/>
    <property type="match status" value="1"/>
</dbReference>
<accession>A0AAT9P3S6</accession>
<organism evidence="1">
    <name type="scientific">Macrococcus psychrotolerans</name>
    <dbReference type="NCBI Taxonomy" id="3039389"/>
    <lineage>
        <taxon>Bacteria</taxon>
        <taxon>Bacillati</taxon>
        <taxon>Bacillota</taxon>
        <taxon>Bacilli</taxon>
        <taxon>Bacillales</taxon>
        <taxon>Staphylococcaceae</taxon>
        <taxon>Macrococcus</taxon>
    </lineage>
</organism>
<gene>
    <name evidence="1" type="ORF">KYI10_07650</name>
</gene>
<dbReference type="EMBL" id="CP079955">
    <property type="protein sequence ID" value="QYA32259.1"/>
    <property type="molecule type" value="Genomic_DNA"/>
</dbReference>
<evidence type="ECO:0000313" key="1">
    <source>
        <dbReference type="EMBL" id="QYA32259.1"/>
    </source>
</evidence>
<dbReference type="InterPro" id="IPR006448">
    <property type="entry name" value="Phage_term_ssu_P27"/>
</dbReference>
<name>A0AAT9P3S6_9STAP</name>
<proteinExistence type="predicted"/>
<dbReference type="Pfam" id="PF05119">
    <property type="entry name" value="Terminase_4"/>
    <property type="match status" value="1"/>
</dbReference>
<dbReference type="AlphaFoldDB" id="A0AAT9P3S6"/>
<sequence>MHYMGNQAQPIDLQLIHGNKNRRTKAEIEKRKKAEEALKAAKDKLKPPTWLDKLAKKEFKYIVDQMSELDVLNNLDAHALSMYCDAYSNYVEITKLINETGLARRVVVDYTEDNEPIYELVMDKEAILRKKQFYDQVRQLGIQFGFTPSARAKMALAQAKAEIEKEDDDFEDV</sequence>
<reference evidence="1" key="1">
    <citation type="submission" date="2021-07" db="EMBL/GenBank/DDBJ databases">
        <title>Prevalence and characterization of methicillin-resistant Macrococcus spp. in food producing animals and meat in Switzerland in 2019.</title>
        <authorList>
            <person name="Keller J.E."/>
            <person name="Schwendener S."/>
            <person name="Neuenschwander J."/>
            <person name="Overesch G."/>
            <person name="Perreten V."/>
        </authorList>
    </citation>
    <scope>NUCLEOTIDE SEQUENCE</scope>
    <source>
        <strain evidence="1">19Msa1099</strain>
    </source>
</reference>
<protein>
    <submittedName>
        <fullName evidence="1">Phage terminase small subunit P27 family</fullName>
    </submittedName>
</protein>